<feature type="transmembrane region" description="Helical" evidence="1">
    <location>
        <begin position="27"/>
        <end position="46"/>
    </location>
</feature>
<keyword evidence="3" id="KW-1185">Reference proteome</keyword>
<protein>
    <submittedName>
        <fullName evidence="2">Uncharacterized protein</fullName>
    </submittedName>
</protein>
<dbReference type="RefSeq" id="WP_090258267.1">
    <property type="nucleotide sequence ID" value="NZ_FOIR01000002.1"/>
</dbReference>
<feature type="transmembrane region" description="Helical" evidence="1">
    <location>
        <begin position="52"/>
        <end position="69"/>
    </location>
</feature>
<evidence type="ECO:0000313" key="2">
    <source>
        <dbReference type="EMBL" id="SEW19253.1"/>
    </source>
</evidence>
<sequence>MASESEYANYSSDELNKKANRYKKVQIGMMVMAVAFAAIVGIYSAINELKEGYQMAGIFLVAGIAYPLLTFGAMRKKIKAELENRQN</sequence>
<dbReference type="GeneID" id="99986529"/>
<name>A0A1I0PXI2_9BACT</name>
<dbReference type="STRING" id="1267423.SAMN05216290_1810"/>
<evidence type="ECO:0000256" key="1">
    <source>
        <dbReference type="SAM" id="Phobius"/>
    </source>
</evidence>
<dbReference type="OrthoDB" id="983095at2"/>
<keyword evidence="1" id="KW-1133">Transmembrane helix</keyword>
<gene>
    <name evidence="2" type="ORF">SAMN05216290_1810</name>
</gene>
<dbReference type="AlphaFoldDB" id="A0A1I0PXI2"/>
<dbReference type="EMBL" id="FOIR01000002">
    <property type="protein sequence ID" value="SEW19253.1"/>
    <property type="molecule type" value="Genomic_DNA"/>
</dbReference>
<keyword evidence="1" id="KW-0472">Membrane</keyword>
<dbReference type="Proteomes" id="UP000199437">
    <property type="component" value="Unassembled WGS sequence"/>
</dbReference>
<proteinExistence type="predicted"/>
<accession>A0A1I0PXI2</accession>
<keyword evidence="1" id="KW-0812">Transmembrane</keyword>
<organism evidence="2 3">
    <name type="scientific">Roseivirga pacifica</name>
    <dbReference type="NCBI Taxonomy" id="1267423"/>
    <lineage>
        <taxon>Bacteria</taxon>
        <taxon>Pseudomonadati</taxon>
        <taxon>Bacteroidota</taxon>
        <taxon>Cytophagia</taxon>
        <taxon>Cytophagales</taxon>
        <taxon>Roseivirgaceae</taxon>
        <taxon>Roseivirga</taxon>
    </lineage>
</organism>
<evidence type="ECO:0000313" key="3">
    <source>
        <dbReference type="Proteomes" id="UP000199437"/>
    </source>
</evidence>
<reference evidence="3" key="1">
    <citation type="submission" date="2016-10" db="EMBL/GenBank/DDBJ databases">
        <authorList>
            <person name="Varghese N."/>
            <person name="Submissions S."/>
        </authorList>
    </citation>
    <scope>NUCLEOTIDE SEQUENCE [LARGE SCALE GENOMIC DNA]</scope>
    <source>
        <strain evidence="3">CGMCC 1.12402</strain>
    </source>
</reference>